<dbReference type="InterPro" id="IPR016181">
    <property type="entry name" value="Acyl_CoA_acyltransferase"/>
</dbReference>
<feature type="domain" description="N-acetyltransferase" evidence="12">
    <location>
        <begin position="4"/>
        <end position="172"/>
    </location>
</feature>
<dbReference type="AlphaFoldDB" id="A0A8R2A732"/>
<comment type="catalytic activity">
    <reaction evidence="9">
        <text>N-terminal L-methionyl-L-alanyl-[protein] + acetyl-CoA = N-terminal N(alpha)-acetyl-L-methionyl-L-alanyl-[protein] + CoA + H(+)</text>
        <dbReference type="Rhea" id="RHEA:50564"/>
        <dbReference type="Rhea" id="RHEA-COMP:12726"/>
        <dbReference type="Rhea" id="RHEA-COMP:12727"/>
        <dbReference type="ChEBI" id="CHEBI:15378"/>
        <dbReference type="ChEBI" id="CHEBI:57287"/>
        <dbReference type="ChEBI" id="CHEBI:57288"/>
        <dbReference type="ChEBI" id="CHEBI:133398"/>
        <dbReference type="ChEBI" id="CHEBI:133399"/>
        <dbReference type="EC" id="2.3.1.258"/>
    </reaction>
</comment>
<evidence type="ECO:0000256" key="5">
    <source>
        <dbReference type="ARBA" id="ARBA00048335"/>
    </source>
</evidence>
<gene>
    <name evidence="13" type="primary">100571629</name>
</gene>
<comment type="catalytic activity">
    <reaction evidence="6">
        <text>N-terminal L-methionyl-L-phenylalanyl-[protein] + acetyl-CoA = N-terminal N(alpha)-acetyl-L-methionyl-L-phenylalanyl-[protein] + CoA + H(+)</text>
        <dbReference type="Rhea" id="RHEA:50528"/>
        <dbReference type="Rhea" id="RHEA-COMP:12715"/>
        <dbReference type="Rhea" id="RHEA-COMP:12716"/>
        <dbReference type="ChEBI" id="CHEBI:15378"/>
        <dbReference type="ChEBI" id="CHEBI:57287"/>
        <dbReference type="ChEBI" id="CHEBI:57288"/>
        <dbReference type="ChEBI" id="CHEBI:133382"/>
        <dbReference type="ChEBI" id="CHEBI:133383"/>
        <dbReference type="EC" id="2.3.1.258"/>
    </reaction>
</comment>
<dbReference type="PANTHER" id="PTHR42919">
    <property type="entry name" value="N-ALPHA-ACETYLTRANSFERASE"/>
    <property type="match status" value="1"/>
</dbReference>
<evidence type="ECO:0000256" key="4">
    <source>
        <dbReference type="ARBA" id="ARBA00048251"/>
    </source>
</evidence>
<dbReference type="SUPFAM" id="SSF55729">
    <property type="entry name" value="Acyl-CoA N-acyltransferases (Nat)"/>
    <property type="match status" value="1"/>
</dbReference>
<comment type="catalytic activity">
    <reaction evidence="5">
        <text>N-terminal L-methionyl-L-tyrosyl-[protein] + acetyl-CoA = N-terminal N(alpha)-acetyl-L-methionyl-L-tyrosyl-[protein] + CoA + H(+)</text>
        <dbReference type="Rhea" id="RHEA:50532"/>
        <dbReference type="Rhea" id="RHEA-COMP:12717"/>
        <dbReference type="Rhea" id="RHEA-COMP:12718"/>
        <dbReference type="ChEBI" id="CHEBI:15378"/>
        <dbReference type="ChEBI" id="CHEBI:57287"/>
        <dbReference type="ChEBI" id="CHEBI:57288"/>
        <dbReference type="ChEBI" id="CHEBI:133384"/>
        <dbReference type="ChEBI" id="CHEBI:133385"/>
        <dbReference type="EC" id="2.3.1.258"/>
    </reaction>
</comment>
<evidence type="ECO:0000259" key="12">
    <source>
        <dbReference type="PROSITE" id="PS51186"/>
    </source>
</evidence>
<evidence type="ECO:0000256" key="10">
    <source>
        <dbReference type="ARBA" id="ARBA00049103"/>
    </source>
</evidence>
<evidence type="ECO:0000256" key="8">
    <source>
        <dbReference type="ARBA" id="ARBA00048799"/>
    </source>
</evidence>
<comment type="catalytic activity">
    <reaction evidence="7">
        <text>N-terminal L-methionyl-L-lysyl-[protein] + acetyl-CoA = N-terminal N(alpha)-acetyl-L-methionyl-L-lysyl-[protein] + CoA + H(+)</text>
        <dbReference type="Rhea" id="RHEA:50580"/>
        <dbReference type="Rhea" id="RHEA-COMP:12734"/>
        <dbReference type="Rhea" id="RHEA-COMP:12735"/>
        <dbReference type="ChEBI" id="CHEBI:15378"/>
        <dbReference type="ChEBI" id="CHEBI:57287"/>
        <dbReference type="ChEBI" id="CHEBI:57288"/>
        <dbReference type="ChEBI" id="CHEBI:133406"/>
        <dbReference type="ChEBI" id="CHEBI:133407"/>
        <dbReference type="EC" id="2.3.1.258"/>
    </reaction>
</comment>
<evidence type="ECO:0000256" key="7">
    <source>
        <dbReference type="ARBA" id="ARBA00048618"/>
    </source>
</evidence>
<comment type="catalytic activity">
    <reaction evidence="10">
        <text>N-terminal L-methionyl-L-leucyl-[protein] + acetyl-CoA = N-terminal N(alpha)-acetyl-L-methionyl-L-leucyl-[protein] + CoA + H(+)</text>
        <dbReference type="Rhea" id="RHEA:50520"/>
        <dbReference type="Rhea" id="RHEA-COMP:12711"/>
        <dbReference type="Rhea" id="RHEA-COMP:12712"/>
        <dbReference type="ChEBI" id="CHEBI:15378"/>
        <dbReference type="ChEBI" id="CHEBI:57287"/>
        <dbReference type="ChEBI" id="CHEBI:57288"/>
        <dbReference type="ChEBI" id="CHEBI:133377"/>
        <dbReference type="ChEBI" id="CHEBI:133378"/>
        <dbReference type="EC" id="2.3.1.258"/>
    </reaction>
</comment>
<evidence type="ECO:0000256" key="1">
    <source>
        <dbReference type="ARBA" id="ARBA00022679"/>
    </source>
</evidence>
<dbReference type="EnsemblMetazoa" id="XM_003248497.1">
    <property type="protein sequence ID" value="XP_003248545.1"/>
    <property type="gene ID" value="LOC100571629"/>
</dbReference>
<proteinExistence type="predicted"/>
<evidence type="ECO:0000256" key="3">
    <source>
        <dbReference type="ARBA" id="ARBA00039121"/>
    </source>
</evidence>
<dbReference type="PANTHER" id="PTHR42919:SF8">
    <property type="entry name" value="N-ALPHA-ACETYLTRANSFERASE 50"/>
    <property type="match status" value="1"/>
</dbReference>
<evidence type="ECO:0000256" key="11">
    <source>
        <dbReference type="ARBA" id="ARBA00049454"/>
    </source>
</evidence>
<organism evidence="13">
    <name type="scientific">Acyrthosiphon pisum</name>
    <name type="common">Pea aphid</name>
    <dbReference type="NCBI Taxonomy" id="7029"/>
    <lineage>
        <taxon>Eukaryota</taxon>
        <taxon>Metazoa</taxon>
        <taxon>Ecdysozoa</taxon>
        <taxon>Arthropoda</taxon>
        <taxon>Hexapoda</taxon>
        <taxon>Insecta</taxon>
        <taxon>Pterygota</taxon>
        <taxon>Neoptera</taxon>
        <taxon>Paraneoptera</taxon>
        <taxon>Hemiptera</taxon>
        <taxon>Sternorrhyncha</taxon>
        <taxon>Aphidomorpha</taxon>
        <taxon>Aphidoidea</taxon>
        <taxon>Aphididae</taxon>
        <taxon>Macrosiphini</taxon>
        <taxon>Acyrthosiphon</taxon>
    </lineage>
</organism>
<comment type="catalytic activity">
    <reaction evidence="4">
        <text>N-terminal L-methionyl-L-seryl-[protein] + acetyl-CoA = N-terminal N(alpha)-acetyl-L-methionyl-L-seryl-[protein] + CoA + H(+)</text>
        <dbReference type="Rhea" id="RHEA:50568"/>
        <dbReference type="Rhea" id="RHEA-COMP:12728"/>
        <dbReference type="Rhea" id="RHEA-COMP:12729"/>
        <dbReference type="ChEBI" id="CHEBI:15378"/>
        <dbReference type="ChEBI" id="CHEBI:57287"/>
        <dbReference type="ChEBI" id="CHEBI:57288"/>
        <dbReference type="ChEBI" id="CHEBI:133400"/>
        <dbReference type="ChEBI" id="CHEBI:133401"/>
        <dbReference type="EC" id="2.3.1.258"/>
    </reaction>
</comment>
<evidence type="ECO:0000256" key="6">
    <source>
        <dbReference type="ARBA" id="ARBA00048490"/>
    </source>
</evidence>
<keyword evidence="1" id="KW-0808">Transferase</keyword>
<dbReference type="CDD" id="cd04301">
    <property type="entry name" value="NAT_SF"/>
    <property type="match status" value="1"/>
</dbReference>
<keyword evidence="2" id="KW-0012">Acyltransferase</keyword>
<evidence type="ECO:0000256" key="2">
    <source>
        <dbReference type="ARBA" id="ARBA00023315"/>
    </source>
</evidence>
<dbReference type="InterPro" id="IPR000182">
    <property type="entry name" value="GNAT_dom"/>
</dbReference>
<dbReference type="InterPro" id="IPR051556">
    <property type="entry name" value="N-term/lysine_N-AcTrnsfr"/>
</dbReference>
<dbReference type="GO" id="GO:0120518">
    <property type="term" value="F:protein N-terminal-methionine acetyltransferase activity"/>
    <property type="evidence" value="ECO:0007669"/>
    <property type="project" value="UniProtKB-EC"/>
</dbReference>
<comment type="catalytic activity">
    <reaction evidence="8">
        <text>N-terminal L-methionyl-L-valyl-[protein] + acetyl-CoA = N-terminal N(alpha)-acetyl-L-methionyl-L-valyl-[protein] + CoA + H(+)</text>
        <dbReference type="Rhea" id="RHEA:50572"/>
        <dbReference type="Rhea" id="RHEA-COMP:12730"/>
        <dbReference type="Rhea" id="RHEA-COMP:12731"/>
        <dbReference type="ChEBI" id="CHEBI:15378"/>
        <dbReference type="ChEBI" id="CHEBI:57287"/>
        <dbReference type="ChEBI" id="CHEBI:57288"/>
        <dbReference type="ChEBI" id="CHEBI:133402"/>
        <dbReference type="ChEBI" id="CHEBI:133403"/>
        <dbReference type="EC" id="2.3.1.258"/>
    </reaction>
</comment>
<protein>
    <recommendedName>
        <fullName evidence="3">N-terminal methionine N(alpha)-acetyltransferase NatE</fullName>
        <ecNumber evidence="3">2.3.1.258</ecNumber>
    </recommendedName>
</protein>
<accession>A0A8R2A732</accession>
<comment type="catalytic activity">
    <reaction evidence="11">
        <text>N-terminal L-methionyl-L-threonyl-[protein] + acetyl-CoA = N-terminal N(alpha)-acetyl-L-methionyl-L-threonyl-[protein] + CoA + H(+)</text>
        <dbReference type="Rhea" id="RHEA:50576"/>
        <dbReference type="Rhea" id="RHEA-COMP:12732"/>
        <dbReference type="Rhea" id="RHEA-COMP:12733"/>
        <dbReference type="ChEBI" id="CHEBI:15378"/>
        <dbReference type="ChEBI" id="CHEBI:57287"/>
        <dbReference type="ChEBI" id="CHEBI:57288"/>
        <dbReference type="ChEBI" id="CHEBI:133404"/>
        <dbReference type="ChEBI" id="CHEBI:133405"/>
        <dbReference type="EC" id="2.3.1.258"/>
    </reaction>
</comment>
<dbReference type="Pfam" id="PF00583">
    <property type="entry name" value="Acetyltransf_1"/>
    <property type="match status" value="1"/>
</dbReference>
<evidence type="ECO:0000256" key="9">
    <source>
        <dbReference type="ARBA" id="ARBA00049002"/>
    </source>
</evidence>
<name>A0A8R2A732_ACYPI</name>
<sequence>MHTIEITAIQENEIEALSTICRTTFKDTFVDDMPQEDMNQYFEEAYNHETLLSELQNKESWYFFAKINQEIAGYMKLNIGSAQTEPMGDDYLEVQRLYMYKQFQSKGIGSELMKKAFEIAKEQQKSKLWLGVWEHNHQALKFYTKHGYKIVGSHQFVAGNDISTDYIVETEI</sequence>
<dbReference type="EC" id="2.3.1.258" evidence="3"/>
<evidence type="ECO:0000313" key="13">
    <source>
        <dbReference type="EnsemblMetazoa" id="XP_003248545.1"/>
    </source>
</evidence>
<dbReference type="Gene3D" id="3.40.630.30">
    <property type="match status" value="1"/>
</dbReference>
<reference evidence="13" key="1">
    <citation type="submission" date="2022-06" db="UniProtKB">
        <authorList>
            <consortium name="EnsemblMetazoa"/>
        </authorList>
    </citation>
    <scope>IDENTIFICATION</scope>
</reference>
<dbReference type="PROSITE" id="PS51186">
    <property type="entry name" value="GNAT"/>
    <property type="match status" value="1"/>
</dbReference>